<dbReference type="InterPro" id="IPR011965">
    <property type="entry name" value="PaaX_trns_reg"/>
</dbReference>
<dbReference type="Gene3D" id="3.30.70.2650">
    <property type="match status" value="1"/>
</dbReference>
<gene>
    <name evidence="4" type="ORF">MMF94_31190</name>
</gene>
<dbReference type="InterPro" id="IPR013225">
    <property type="entry name" value="PaaX_C"/>
</dbReference>
<dbReference type="Pfam" id="PF20803">
    <property type="entry name" value="PaaX_M"/>
    <property type="match status" value="1"/>
</dbReference>
<feature type="domain" description="Transcriptional repressor PaaX-like C-terminal" evidence="2">
    <location>
        <begin position="182"/>
        <end position="264"/>
    </location>
</feature>
<dbReference type="RefSeq" id="WP_241040998.1">
    <property type="nucleotide sequence ID" value="NZ_BAAAJF010000049.1"/>
</dbReference>
<dbReference type="EMBL" id="JAKXMK010000030">
    <property type="protein sequence ID" value="MCH6170189.1"/>
    <property type="molecule type" value="Genomic_DNA"/>
</dbReference>
<sequence length="275" mass="31112">MAGEVRAPTPQAVLMTMLGRYCLPDNPAISTQGYIEVLARIGLSEQASRLTLSRMTERGLLERLRRGRLAFFRATEVGLSVVRNQEAHTFHEQGGTPGPAGAWTILSFTIPETQRKERHLLRRRLAWEGFGLLRDGVWIAPGDQDLTELRKGLAEMGIDQHIDAFTGYPKFADVHEMVSRVWALDELVQLYEQFLREWDVPAPAPAATDDLGRELLLISTWRQLLRETPRLPAEHVPSDWPAGRCQELFRTLHARYEPAAAELFTEILATHRGDV</sequence>
<dbReference type="InterPro" id="IPR048846">
    <property type="entry name" value="PaaX-like_central"/>
</dbReference>
<evidence type="ECO:0000259" key="3">
    <source>
        <dbReference type="Pfam" id="PF20803"/>
    </source>
</evidence>
<dbReference type="PANTHER" id="PTHR30319:SF1">
    <property type="entry name" value="TRANSCRIPTIONAL REPRESSOR PAAX"/>
    <property type="match status" value="1"/>
</dbReference>
<dbReference type="Pfam" id="PF07848">
    <property type="entry name" value="PaaX"/>
    <property type="match status" value="1"/>
</dbReference>
<dbReference type="Proteomes" id="UP001299970">
    <property type="component" value="Unassembled WGS sequence"/>
</dbReference>
<evidence type="ECO:0000259" key="1">
    <source>
        <dbReference type="Pfam" id="PF07848"/>
    </source>
</evidence>
<organism evidence="4 5">
    <name type="scientific">Pseudonocardia alaniniphila</name>
    <dbReference type="NCBI Taxonomy" id="75291"/>
    <lineage>
        <taxon>Bacteria</taxon>
        <taxon>Bacillati</taxon>
        <taxon>Actinomycetota</taxon>
        <taxon>Actinomycetes</taxon>
        <taxon>Pseudonocardiales</taxon>
        <taxon>Pseudonocardiaceae</taxon>
        <taxon>Pseudonocardia</taxon>
    </lineage>
</organism>
<proteinExistence type="predicted"/>
<dbReference type="InterPro" id="IPR012906">
    <property type="entry name" value="PaaX-like_N"/>
</dbReference>
<comment type="caution">
    <text evidence="4">The sequence shown here is derived from an EMBL/GenBank/DDBJ whole genome shotgun (WGS) entry which is preliminary data.</text>
</comment>
<protein>
    <submittedName>
        <fullName evidence="4">PaaX family transcriptional regulator</fullName>
    </submittedName>
</protein>
<keyword evidence="5" id="KW-1185">Reference proteome</keyword>
<dbReference type="PIRSF" id="PIRSF020623">
    <property type="entry name" value="PaaX"/>
    <property type="match status" value="1"/>
</dbReference>
<evidence type="ECO:0000259" key="2">
    <source>
        <dbReference type="Pfam" id="PF08223"/>
    </source>
</evidence>
<feature type="domain" description="Transcriptional repressor PaaX-like central Cas2-like" evidence="3">
    <location>
        <begin position="101"/>
        <end position="168"/>
    </location>
</feature>
<reference evidence="4 5" key="1">
    <citation type="submission" date="2022-03" db="EMBL/GenBank/DDBJ databases">
        <title>Pseudonocardia alaer sp. nov., a novel actinomycete isolated from reed forest soil.</title>
        <authorList>
            <person name="Wang L."/>
        </authorList>
    </citation>
    <scope>NUCLEOTIDE SEQUENCE [LARGE SCALE GENOMIC DNA]</scope>
    <source>
        <strain evidence="4 5">Y-16303</strain>
    </source>
</reference>
<evidence type="ECO:0000313" key="4">
    <source>
        <dbReference type="EMBL" id="MCH6170189.1"/>
    </source>
</evidence>
<dbReference type="PANTHER" id="PTHR30319">
    <property type="entry name" value="PHENYLACETIC ACID REGULATOR-RELATED TRANSCRIPTIONAL REPRESSOR"/>
    <property type="match status" value="1"/>
</dbReference>
<accession>A0ABS9TNR9</accession>
<dbReference type="Gene3D" id="1.10.10.10">
    <property type="entry name" value="Winged helix-like DNA-binding domain superfamily/Winged helix DNA-binding domain"/>
    <property type="match status" value="1"/>
</dbReference>
<dbReference type="InterPro" id="IPR036388">
    <property type="entry name" value="WH-like_DNA-bd_sf"/>
</dbReference>
<dbReference type="Pfam" id="PF08223">
    <property type="entry name" value="PaaX_C"/>
    <property type="match status" value="1"/>
</dbReference>
<evidence type="ECO:0000313" key="5">
    <source>
        <dbReference type="Proteomes" id="UP001299970"/>
    </source>
</evidence>
<name>A0ABS9TNR9_9PSEU</name>
<feature type="domain" description="Transcriptional repressor PaaX-like N-terminal" evidence="1">
    <location>
        <begin position="11"/>
        <end position="76"/>
    </location>
</feature>